<dbReference type="EMBL" id="OX596114">
    <property type="protein sequence ID" value="CAI9707428.1"/>
    <property type="molecule type" value="Genomic_DNA"/>
</dbReference>
<sequence>MNAVIQSCPCGVEPKTSPCRGCIFGCQYIEKKHSYTLADEERKDVACGGTASSHGSPTGAREVAQDRFPAAVGNRLAAREEPGEALECGRGGPTLTCMGVVTGGKEGGTGHLCVRREQSLFRKGQDGSCTQQNQPERRPLENGWWTVFLWTVGQ</sequence>
<evidence type="ECO:0000313" key="1">
    <source>
        <dbReference type="EMBL" id="CAI9707428.1"/>
    </source>
</evidence>
<dbReference type="Proteomes" id="UP001162501">
    <property type="component" value="Chromosome 30"/>
</dbReference>
<evidence type="ECO:0000313" key="2">
    <source>
        <dbReference type="Proteomes" id="UP001162501"/>
    </source>
</evidence>
<accession>A0ACB0F3J6</accession>
<protein>
    <submittedName>
        <fullName evidence="1">Uncharacterized protein</fullName>
    </submittedName>
</protein>
<reference evidence="1" key="1">
    <citation type="submission" date="2023-05" db="EMBL/GenBank/DDBJ databases">
        <authorList>
            <consortium name="ELIXIR-Norway"/>
        </authorList>
    </citation>
    <scope>NUCLEOTIDE SEQUENCE</scope>
</reference>
<organism evidence="1 2">
    <name type="scientific">Rangifer tarandus platyrhynchus</name>
    <name type="common">Svalbard reindeer</name>
    <dbReference type="NCBI Taxonomy" id="3082113"/>
    <lineage>
        <taxon>Eukaryota</taxon>
        <taxon>Metazoa</taxon>
        <taxon>Chordata</taxon>
        <taxon>Craniata</taxon>
        <taxon>Vertebrata</taxon>
        <taxon>Euteleostomi</taxon>
        <taxon>Mammalia</taxon>
        <taxon>Eutheria</taxon>
        <taxon>Laurasiatheria</taxon>
        <taxon>Artiodactyla</taxon>
        <taxon>Ruminantia</taxon>
        <taxon>Pecora</taxon>
        <taxon>Cervidae</taxon>
        <taxon>Odocoileinae</taxon>
        <taxon>Rangifer</taxon>
    </lineage>
</organism>
<name>A0ACB0F3J6_RANTA</name>
<gene>
    <name evidence="1" type="ORF">MRATA1EN3_LOCUS18641</name>
</gene>
<proteinExistence type="predicted"/>